<name>B3T2R9_9ARCH</name>
<dbReference type="EMBL" id="EU016586">
    <property type="protein sequence ID" value="ABZ06878.1"/>
    <property type="molecule type" value="Genomic_DNA"/>
</dbReference>
<proteinExistence type="predicted"/>
<gene>
    <name evidence="1" type="ORF">ALOHA_HF4000ANIW93E5ctg7g22</name>
</gene>
<dbReference type="AlphaFoldDB" id="B3T2R9"/>
<sequence>MCASRNPPSVLTIFRFAAYLNLVQDHTVRFGLASCGTDFHSVSGNLRQYHHCTLQMGFFSVLLPAISDYPSTDHTSCMKGGVSSAVAACRPPAHTWLG</sequence>
<evidence type="ECO:0000313" key="1">
    <source>
        <dbReference type="EMBL" id="ABZ06878.1"/>
    </source>
</evidence>
<accession>B3T2R9</accession>
<organism evidence="1">
    <name type="scientific">uncultured marine crenarchaeote HF4000_ANIW93E5</name>
    <dbReference type="NCBI Taxonomy" id="455563"/>
    <lineage>
        <taxon>Archaea</taxon>
        <taxon>Nitrososphaerota</taxon>
        <taxon>Nitrososphaeria</taxon>
        <taxon>Nitrosopumilales</taxon>
        <taxon>environmental samples</taxon>
    </lineage>
</organism>
<protein>
    <submittedName>
        <fullName evidence="1">Uncharacterized protein</fullName>
    </submittedName>
</protein>
<reference evidence="1" key="1">
    <citation type="journal article" date="2008" name="ISME J.">
        <title>Genomic patterns of recombination, clonal divergence and environment in marine microbial populations.</title>
        <authorList>
            <person name="Konstantinidis K.T."/>
            <person name="Delong E.F."/>
        </authorList>
    </citation>
    <scope>NUCLEOTIDE SEQUENCE</scope>
</reference>